<dbReference type="RefSeq" id="WP_200503295.1">
    <property type="nucleotide sequence ID" value="NZ_JAEDAJ010000009.1"/>
</dbReference>
<evidence type="ECO:0000313" key="3">
    <source>
        <dbReference type="Proteomes" id="UP000612352"/>
    </source>
</evidence>
<name>A0ABS1BCP5_9MICO</name>
<feature type="region of interest" description="Disordered" evidence="1">
    <location>
        <begin position="57"/>
        <end position="81"/>
    </location>
</feature>
<feature type="compositionally biased region" description="Basic and acidic residues" evidence="1">
    <location>
        <begin position="60"/>
        <end position="81"/>
    </location>
</feature>
<feature type="region of interest" description="Disordered" evidence="1">
    <location>
        <begin position="15"/>
        <end position="41"/>
    </location>
</feature>
<evidence type="ECO:0000313" key="2">
    <source>
        <dbReference type="EMBL" id="MBK0332388.1"/>
    </source>
</evidence>
<reference evidence="2 3" key="1">
    <citation type="submission" date="2020-12" db="EMBL/GenBank/DDBJ databases">
        <title>Brachybacterium sp. MASK1Z-5, whole genome shotgun sequence.</title>
        <authorList>
            <person name="Tuo L."/>
        </authorList>
    </citation>
    <scope>NUCLEOTIDE SEQUENCE [LARGE SCALE GENOMIC DNA]</scope>
    <source>
        <strain evidence="2 3">MASK1Z-5</strain>
    </source>
</reference>
<dbReference type="EMBL" id="JAEDAJ010000009">
    <property type="protein sequence ID" value="MBK0332388.1"/>
    <property type="molecule type" value="Genomic_DNA"/>
</dbReference>
<accession>A0ABS1BCP5</accession>
<organism evidence="2 3">
    <name type="scientific">Brachybacterium halotolerans</name>
    <dbReference type="NCBI Taxonomy" id="2795215"/>
    <lineage>
        <taxon>Bacteria</taxon>
        <taxon>Bacillati</taxon>
        <taxon>Actinomycetota</taxon>
        <taxon>Actinomycetes</taxon>
        <taxon>Micrococcales</taxon>
        <taxon>Dermabacteraceae</taxon>
        <taxon>Brachybacterium</taxon>
    </lineage>
</organism>
<gene>
    <name evidence="2" type="ORF">I8D64_13380</name>
</gene>
<protein>
    <submittedName>
        <fullName evidence="2">Uncharacterized protein</fullName>
    </submittedName>
</protein>
<proteinExistence type="predicted"/>
<feature type="compositionally biased region" description="Low complexity" evidence="1">
    <location>
        <begin position="16"/>
        <end position="26"/>
    </location>
</feature>
<evidence type="ECO:0000256" key="1">
    <source>
        <dbReference type="SAM" id="MobiDB-lite"/>
    </source>
</evidence>
<keyword evidence="3" id="KW-1185">Reference proteome</keyword>
<dbReference type="Proteomes" id="UP000612352">
    <property type="component" value="Unassembled WGS sequence"/>
</dbReference>
<comment type="caution">
    <text evidence="2">The sequence shown here is derived from an EMBL/GenBank/DDBJ whole genome shotgun (WGS) entry which is preliminary data.</text>
</comment>
<sequence>MDMIDTSMTASVHIVQEAAQTTTEQALADPSPEPTTSPARTPVAWAGAKPAIGAALAVSHEQRSEEPRADRAYRHRRTLEP</sequence>